<comment type="similarity">
    <text evidence="1 4">Belongs to the prefoldin subunit beta family.</text>
</comment>
<evidence type="ECO:0000313" key="7">
    <source>
        <dbReference type="Proteomes" id="UP000769157"/>
    </source>
</evidence>
<dbReference type="OrthoDB" id="10250441at2759"/>
<dbReference type="Proteomes" id="UP000769157">
    <property type="component" value="Unassembled WGS sequence"/>
</dbReference>
<dbReference type="GO" id="GO:0051082">
    <property type="term" value="F:unfolded protein binding"/>
    <property type="evidence" value="ECO:0007669"/>
    <property type="project" value="InterPro"/>
</dbReference>
<dbReference type="FunFam" id="1.10.287.370:FF:000005">
    <property type="entry name" value="Prefoldin subunit 4"/>
    <property type="match status" value="1"/>
</dbReference>
<reference evidence="6" key="2">
    <citation type="submission" date="2021-01" db="EMBL/GenBank/DDBJ databases">
        <authorList>
            <person name="Schikora-Tamarit M.A."/>
        </authorList>
    </citation>
    <scope>NUCLEOTIDE SEQUENCE</scope>
    <source>
        <strain evidence="6">CBS6075</strain>
    </source>
</reference>
<dbReference type="RefSeq" id="XP_046061343.1">
    <property type="nucleotide sequence ID" value="XM_046205395.1"/>
</dbReference>
<dbReference type="Pfam" id="PF01920">
    <property type="entry name" value="Prefoldin_2"/>
    <property type="match status" value="1"/>
</dbReference>
<dbReference type="EMBL" id="JAEUBE010000295">
    <property type="protein sequence ID" value="KAH3666139.1"/>
    <property type="molecule type" value="Genomic_DNA"/>
</dbReference>
<dbReference type="InterPro" id="IPR002777">
    <property type="entry name" value="PFD_beta-like"/>
</dbReference>
<dbReference type="GO" id="GO:0016272">
    <property type="term" value="C:prefoldin complex"/>
    <property type="evidence" value="ECO:0007669"/>
    <property type="project" value="UniProtKB-UniRule"/>
</dbReference>
<dbReference type="InterPro" id="IPR009053">
    <property type="entry name" value="Prefoldin"/>
</dbReference>
<sequence>MELLPEGQKNTTEVTWEDQKKINSFSTLISKKDSLTVVYEKNKQEKEYLDDLTLELELVDEDDKLSYKIGDSFVLLKQSEIMERLEKDQELLDSKISESESQIDTIDQELASLKKQLYAKFGNAINLEK</sequence>
<feature type="coiled-coil region" evidence="5">
    <location>
        <begin position="82"/>
        <end position="116"/>
    </location>
</feature>
<dbReference type="Gene3D" id="1.10.287.370">
    <property type="match status" value="1"/>
</dbReference>
<proteinExistence type="inferred from homology"/>
<reference evidence="6" key="1">
    <citation type="journal article" date="2021" name="Open Biol.">
        <title>Shared evolutionary footprints suggest mitochondrial oxidative damage underlies multiple complex I losses in fungi.</title>
        <authorList>
            <person name="Schikora-Tamarit M.A."/>
            <person name="Marcet-Houben M."/>
            <person name="Nosek J."/>
            <person name="Gabaldon T."/>
        </authorList>
    </citation>
    <scope>NUCLEOTIDE SEQUENCE</scope>
    <source>
        <strain evidence="6">CBS6075</strain>
    </source>
</reference>
<dbReference type="SUPFAM" id="SSF46579">
    <property type="entry name" value="Prefoldin"/>
    <property type="match status" value="1"/>
</dbReference>
<name>A0A9P8T5B5_9ASCO</name>
<evidence type="ECO:0000313" key="6">
    <source>
        <dbReference type="EMBL" id="KAH3666139.1"/>
    </source>
</evidence>
<keyword evidence="7" id="KW-1185">Reference proteome</keyword>
<dbReference type="GO" id="GO:0006457">
    <property type="term" value="P:protein folding"/>
    <property type="evidence" value="ECO:0007669"/>
    <property type="project" value="UniProtKB-UniRule"/>
</dbReference>
<dbReference type="PIRSF" id="PIRSF016477">
    <property type="entry name" value="Prefoldin_subunit_4"/>
    <property type="match status" value="1"/>
</dbReference>
<gene>
    <name evidence="6" type="ORF">OGAPHI_004328</name>
</gene>
<dbReference type="GeneID" id="70236293"/>
<comment type="function">
    <text evidence="3 4">Binds specifically to cytosolic chaperonin (c-CPN) and transfers target proteins to it. Binds to nascent polypeptide chain and promotes folding in an environment in which there are many competing pathways for nonnative proteins.</text>
</comment>
<keyword evidence="5" id="KW-0175">Coiled coil</keyword>
<dbReference type="PANTHER" id="PTHR21100">
    <property type="entry name" value="PREFOLDIN SUBUNIT 4"/>
    <property type="match status" value="1"/>
</dbReference>
<accession>A0A9P8T5B5</accession>
<comment type="caution">
    <text evidence="6">The sequence shown here is derived from an EMBL/GenBank/DDBJ whole genome shotgun (WGS) entry which is preliminary data.</text>
</comment>
<dbReference type="AlphaFoldDB" id="A0A9P8T5B5"/>
<evidence type="ECO:0000256" key="5">
    <source>
        <dbReference type="SAM" id="Coils"/>
    </source>
</evidence>
<evidence type="ECO:0000256" key="3">
    <source>
        <dbReference type="ARBA" id="ARBA00024667"/>
    </source>
</evidence>
<evidence type="ECO:0000256" key="1">
    <source>
        <dbReference type="ARBA" id="ARBA00008045"/>
    </source>
</evidence>
<protein>
    <recommendedName>
        <fullName evidence="4">Prefoldin subunit 4</fullName>
    </recommendedName>
</protein>
<keyword evidence="2 4" id="KW-0143">Chaperone</keyword>
<dbReference type="InterPro" id="IPR016661">
    <property type="entry name" value="PFDN4"/>
</dbReference>
<evidence type="ECO:0000256" key="2">
    <source>
        <dbReference type="ARBA" id="ARBA00023186"/>
    </source>
</evidence>
<dbReference type="PANTHER" id="PTHR21100:SF9">
    <property type="entry name" value="PREFOLDIN SUBUNIT 4"/>
    <property type="match status" value="1"/>
</dbReference>
<evidence type="ECO:0000256" key="4">
    <source>
        <dbReference type="PIRNR" id="PIRNR016477"/>
    </source>
</evidence>
<organism evidence="6 7">
    <name type="scientific">Ogataea philodendri</name>
    <dbReference type="NCBI Taxonomy" id="1378263"/>
    <lineage>
        <taxon>Eukaryota</taxon>
        <taxon>Fungi</taxon>
        <taxon>Dikarya</taxon>
        <taxon>Ascomycota</taxon>
        <taxon>Saccharomycotina</taxon>
        <taxon>Pichiomycetes</taxon>
        <taxon>Pichiales</taxon>
        <taxon>Pichiaceae</taxon>
        <taxon>Ogataea</taxon>
    </lineage>
</organism>
<comment type="subunit">
    <text evidence="4">Heterohexamer of two PFD-alpha type and four PFD-beta type subunits.</text>
</comment>
<dbReference type="GO" id="GO:0005737">
    <property type="term" value="C:cytoplasm"/>
    <property type="evidence" value="ECO:0007669"/>
    <property type="project" value="UniProtKB-ARBA"/>
</dbReference>